<gene>
    <name evidence="2" type="ORF">V1479_23335</name>
</gene>
<protein>
    <submittedName>
        <fullName evidence="2">Trehalose-6-phosphate synthase</fullName>
    </submittedName>
</protein>
<sequence length="471" mass="53521">MPRVVIVSNRVADLRKKSQTGGLAVALADAMRERGGIWFGWSGETKEEAAPAVAETIGRVAAVSLPLSRREVEEYYLGYANSVLWPLFHYRLDLVDHRPNFLDTYAAVNRRFATELVPYLEEDDLVWVQDYHLMPLAARLRELGCRNRIGFFLHIPFPPPDMLAATSNHREMVEWLLEFDLVGLQTSTDVGNLTRYLEEHMGLEEIGGAYRHGSRQVRVERFPIGIDPVGFAAMAREEPDDVAIDLMRRKLLGQRQIIGVDRLDYSKGLPERLRAYGRLLVQHPEYERVVSFLQIAPPTREDVDAYAEIRLELEALAGSINGRFAEFNWTPIRYIHRPVSREKLAPLLRASDVGFVTPLRDGMNLVAKEYVAAQDVEDPGVLVLSRFAGAAEELDAALLVNPYDVDEMSRRLHQALEMPLAERRRRHEELLEKVMRQNATAWLESFLEVLERPDGNQEAGTADQVAAFRAK</sequence>
<keyword evidence="3" id="KW-1185">Reference proteome</keyword>
<reference evidence="2 3" key="1">
    <citation type="submission" date="2024-01" db="EMBL/GenBank/DDBJ databases">
        <title>New evidence supports the origin of RcGTA from prophage.</title>
        <authorList>
            <person name="Xu Y."/>
            <person name="Liu B."/>
            <person name="Chen F."/>
        </authorList>
    </citation>
    <scope>NUCLEOTIDE SEQUENCE [LARGE SCALE GENOMIC DNA]</scope>
    <source>
        <strain evidence="2 3">CBW1107-2</strain>
    </source>
</reference>
<dbReference type="Pfam" id="PF00982">
    <property type="entry name" value="Glyco_transf_20"/>
    <property type="match status" value="1"/>
</dbReference>
<dbReference type="PANTHER" id="PTHR10788">
    <property type="entry name" value="TREHALOSE-6-PHOSPHATE SYNTHASE"/>
    <property type="match status" value="1"/>
</dbReference>
<dbReference type="PANTHER" id="PTHR10788:SF106">
    <property type="entry name" value="BCDNA.GH08860"/>
    <property type="match status" value="1"/>
</dbReference>
<dbReference type="CDD" id="cd03788">
    <property type="entry name" value="GT20_TPS"/>
    <property type="match status" value="1"/>
</dbReference>
<evidence type="ECO:0000313" key="3">
    <source>
        <dbReference type="Proteomes" id="UP001559025"/>
    </source>
</evidence>
<evidence type="ECO:0000256" key="1">
    <source>
        <dbReference type="ARBA" id="ARBA00008799"/>
    </source>
</evidence>
<evidence type="ECO:0000313" key="2">
    <source>
        <dbReference type="EMBL" id="MEX4010259.1"/>
    </source>
</evidence>
<dbReference type="Proteomes" id="UP001559025">
    <property type="component" value="Unassembled WGS sequence"/>
</dbReference>
<name>A0ABV3X1V5_9HYPH</name>
<dbReference type="SUPFAM" id="SSF53756">
    <property type="entry name" value="UDP-Glycosyltransferase/glycogen phosphorylase"/>
    <property type="match status" value="1"/>
</dbReference>
<organism evidence="2 3">
    <name type="scientific">Neoaquamicrobium sediminum</name>
    <dbReference type="NCBI Taxonomy" id="1849104"/>
    <lineage>
        <taxon>Bacteria</taxon>
        <taxon>Pseudomonadati</taxon>
        <taxon>Pseudomonadota</taxon>
        <taxon>Alphaproteobacteria</taxon>
        <taxon>Hyphomicrobiales</taxon>
        <taxon>Phyllobacteriaceae</taxon>
        <taxon>Neoaquamicrobium</taxon>
    </lineage>
</organism>
<dbReference type="EMBL" id="JAZHFV010000011">
    <property type="protein sequence ID" value="MEX4010259.1"/>
    <property type="molecule type" value="Genomic_DNA"/>
</dbReference>
<comment type="caution">
    <text evidence="2">The sequence shown here is derived from an EMBL/GenBank/DDBJ whole genome shotgun (WGS) entry which is preliminary data.</text>
</comment>
<accession>A0ABV3X1V5</accession>
<dbReference type="RefSeq" id="WP_368804974.1">
    <property type="nucleotide sequence ID" value="NZ_JAZHFV010000011.1"/>
</dbReference>
<comment type="similarity">
    <text evidence="1">Belongs to the glycosyltransferase 20 family.</text>
</comment>
<dbReference type="Gene3D" id="3.40.50.2000">
    <property type="entry name" value="Glycogen Phosphorylase B"/>
    <property type="match status" value="2"/>
</dbReference>
<proteinExistence type="inferred from homology"/>
<dbReference type="InterPro" id="IPR001830">
    <property type="entry name" value="Glyco_trans_20"/>
</dbReference>